<evidence type="ECO:0000313" key="1">
    <source>
        <dbReference type="EMBL" id="SOR29447.1"/>
    </source>
</evidence>
<accession>A0A2N9AQ04</accession>
<dbReference type="Pfam" id="PF21716">
    <property type="entry name" value="dnstrm_HI1420"/>
    <property type="match status" value="1"/>
</dbReference>
<dbReference type="NCBIfam" id="TIGR02684">
    <property type="entry name" value="dnstrm_HI1420"/>
    <property type="match status" value="1"/>
</dbReference>
<evidence type="ECO:0000313" key="2">
    <source>
        <dbReference type="Proteomes" id="UP000233769"/>
    </source>
</evidence>
<proteinExistence type="predicted"/>
<dbReference type="Proteomes" id="UP000233769">
    <property type="component" value="Chromosome tk0001"/>
</dbReference>
<dbReference type="InterPro" id="IPR014057">
    <property type="entry name" value="HI1420"/>
</dbReference>
<dbReference type="PANTHER" id="PTHR40275:SF1">
    <property type="entry name" value="SSL7038 PROTEIN"/>
    <property type="match status" value="1"/>
</dbReference>
<organism evidence="1 2">
    <name type="scientific">Methylorubrum extorquens</name>
    <name type="common">Methylobacterium dichloromethanicum</name>
    <name type="synonym">Methylobacterium extorquens</name>
    <dbReference type="NCBI Taxonomy" id="408"/>
    <lineage>
        <taxon>Bacteria</taxon>
        <taxon>Pseudomonadati</taxon>
        <taxon>Pseudomonadota</taxon>
        <taxon>Alphaproteobacteria</taxon>
        <taxon>Hyphomicrobiales</taxon>
        <taxon>Methylobacteriaceae</taxon>
        <taxon>Methylorubrum</taxon>
    </lineage>
</organism>
<name>A0A2N9AQ04_METEX</name>
<evidence type="ECO:0008006" key="3">
    <source>
        <dbReference type="Google" id="ProtNLM"/>
    </source>
</evidence>
<reference evidence="2" key="1">
    <citation type="submission" date="2017-10" db="EMBL/GenBank/DDBJ databases">
        <authorList>
            <person name="Regsiter A."/>
            <person name="William W."/>
        </authorList>
    </citation>
    <scope>NUCLEOTIDE SEQUENCE [LARGE SCALE GENOMIC DNA]</scope>
</reference>
<dbReference type="PANTHER" id="PTHR40275">
    <property type="entry name" value="SSL7038 PROTEIN"/>
    <property type="match status" value="1"/>
</dbReference>
<dbReference type="SUPFAM" id="SSF47413">
    <property type="entry name" value="lambda repressor-like DNA-binding domains"/>
    <property type="match status" value="1"/>
</dbReference>
<protein>
    <recommendedName>
        <fullName evidence="3">Addiction module antidote protein</fullName>
    </recommendedName>
</protein>
<dbReference type="EMBL" id="LT962688">
    <property type="protein sequence ID" value="SOR29447.1"/>
    <property type="molecule type" value="Genomic_DNA"/>
</dbReference>
<gene>
    <name evidence="1" type="ORF">TK0001_2845</name>
</gene>
<dbReference type="AlphaFoldDB" id="A0A2N9AQ04"/>
<sequence length="100" mass="10931">MALETQPYDSAEHLKTPEHIAAYLDAVLEDNDPALLAHALGVIARARGMTQIAQDVGRSREQLYRTLSDKGNPQLDTLMGVLKSLGLRLSVHPVDVERSA</sequence>
<dbReference type="InterPro" id="IPR010982">
    <property type="entry name" value="Lambda_DNA-bd_dom_sf"/>
</dbReference>
<dbReference type="GO" id="GO:0003677">
    <property type="term" value="F:DNA binding"/>
    <property type="evidence" value="ECO:0007669"/>
    <property type="project" value="InterPro"/>
</dbReference>